<dbReference type="EMBL" id="AMGY01000001">
    <property type="protein sequence ID" value="EXJ92622.1"/>
    <property type="molecule type" value="Genomic_DNA"/>
</dbReference>
<comment type="similarity">
    <text evidence="1">Belongs to the paxM FAD-dependent monooxygenase family.</text>
</comment>
<keyword evidence="5" id="KW-0503">Monooxygenase</keyword>
<keyword evidence="4" id="KW-0560">Oxidoreductase</keyword>
<dbReference type="GeneID" id="19165312"/>
<evidence type="ECO:0000256" key="1">
    <source>
        <dbReference type="ARBA" id="ARBA00007992"/>
    </source>
</evidence>
<evidence type="ECO:0000256" key="5">
    <source>
        <dbReference type="ARBA" id="ARBA00023033"/>
    </source>
</evidence>
<dbReference type="PANTHER" id="PTHR13789:SF309">
    <property type="entry name" value="PUTATIVE (AFU_ORTHOLOGUE AFUA_6G14510)-RELATED"/>
    <property type="match status" value="1"/>
</dbReference>
<dbReference type="GO" id="GO:0004497">
    <property type="term" value="F:monooxygenase activity"/>
    <property type="evidence" value="ECO:0007669"/>
    <property type="project" value="UniProtKB-KW"/>
</dbReference>
<evidence type="ECO:0000256" key="3">
    <source>
        <dbReference type="ARBA" id="ARBA00022827"/>
    </source>
</evidence>
<evidence type="ECO:0000313" key="7">
    <source>
        <dbReference type="EMBL" id="EXJ92622.1"/>
    </source>
</evidence>
<keyword evidence="8" id="KW-1185">Reference proteome</keyword>
<accession>W9YI97</accession>
<dbReference type="InterPro" id="IPR002938">
    <property type="entry name" value="FAD-bd"/>
</dbReference>
<dbReference type="STRING" id="1182542.W9YI97"/>
<comment type="caution">
    <text evidence="7">The sequence shown here is derived from an EMBL/GenBank/DDBJ whole genome shotgun (WGS) entry which is preliminary data.</text>
</comment>
<dbReference type="SUPFAM" id="SSF51905">
    <property type="entry name" value="FAD/NAD(P)-binding domain"/>
    <property type="match status" value="1"/>
</dbReference>
<reference evidence="7 8" key="1">
    <citation type="submission" date="2013-03" db="EMBL/GenBank/DDBJ databases">
        <title>The Genome Sequence of Capronia epimyces CBS 606.96.</title>
        <authorList>
            <consortium name="The Broad Institute Genomics Platform"/>
            <person name="Cuomo C."/>
            <person name="de Hoog S."/>
            <person name="Gorbushina A."/>
            <person name="Walker B."/>
            <person name="Young S.K."/>
            <person name="Zeng Q."/>
            <person name="Gargeya S."/>
            <person name="Fitzgerald M."/>
            <person name="Haas B."/>
            <person name="Abouelleil A."/>
            <person name="Allen A.W."/>
            <person name="Alvarado L."/>
            <person name="Arachchi H.M."/>
            <person name="Berlin A.M."/>
            <person name="Chapman S.B."/>
            <person name="Gainer-Dewar J."/>
            <person name="Goldberg J."/>
            <person name="Griggs A."/>
            <person name="Gujja S."/>
            <person name="Hansen M."/>
            <person name="Howarth C."/>
            <person name="Imamovic A."/>
            <person name="Ireland A."/>
            <person name="Larimer J."/>
            <person name="McCowan C."/>
            <person name="Murphy C."/>
            <person name="Pearson M."/>
            <person name="Poon T.W."/>
            <person name="Priest M."/>
            <person name="Roberts A."/>
            <person name="Saif S."/>
            <person name="Shea T."/>
            <person name="Sisk P."/>
            <person name="Sykes S."/>
            <person name="Wortman J."/>
            <person name="Nusbaum C."/>
            <person name="Birren B."/>
        </authorList>
    </citation>
    <scope>NUCLEOTIDE SEQUENCE [LARGE SCALE GENOMIC DNA]</scope>
    <source>
        <strain evidence="7 8">CBS 606.96</strain>
    </source>
</reference>
<organism evidence="7 8">
    <name type="scientific">Capronia epimyces CBS 606.96</name>
    <dbReference type="NCBI Taxonomy" id="1182542"/>
    <lineage>
        <taxon>Eukaryota</taxon>
        <taxon>Fungi</taxon>
        <taxon>Dikarya</taxon>
        <taxon>Ascomycota</taxon>
        <taxon>Pezizomycotina</taxon>
        <taxon>Eurotiomycetes</taxon>
        <taxon>Chaetothyriomycetidae</taxon>
        <taxon>Chaetothyriales</taxon>
        <taxon>Herpotrichiellaceae</taxon>
        <taxon>Capronia</taxon>
    </lineage>
</organism>
<dbReference type="AlphaFoldDB" id="W9YI97"/>
<dbReference type="InterPro" id="IPR050493">
    <property type="entry name" value="FAD-dep_Monooxygenase_BioMet"/>
</dbReference>
<evidence type="ECO:0000256" key="2">
    <source>
        <dbReference type="ARBA" id="ARBA00022630"/>
    </source>
</evidence>
<dbReference type="RefSeq" id="XP_007729512.1">
    <property type="nucleotide sequence ID" value="XM_007731322.1"/>
</dbReference>
<dbReference type="GO" id="GO:0071949">
    <property type="term" value="F:FAD binding"/>
    <property type="evidence" value="ECO:0007669"/>
    <property type="project" value="InterPro"/>
</dbReference>
<dbReference type="OrthoDB" id="417877at2759"/>
<sequence>MISPQTLKVAIVGGGPGGLAAAIALSELPYVSVTLYEKNPEPREAGAGISLSTNAWRILDLLGAADGVKGGSKANTQQRNGYNGNILKVIKNPEHSDKDRRGAIRARRTRLQSALLARVPQGVIQFSKKLKVLENLEAGGVRLVFDDQTEAIADLVVGADGMHSAVRRTIFPDHQLRFNGMTAWRVIVPLSSIAHLTDITQATAWWWGDGGHVYFSPVDDESETDDPLFEITLRSYHEPEIPGQTVIWGVPATNEKVASRYTKYDPRVRAAIASVPEGQWREFAMFAGPRLENIIAWDKVALVGDASHPLTGAFGSGATFAMEDGWILARAIEHVRASPTRVKDALEIFAEIREPFYTRAFDWLDKRGAETKQLQADNKDLDFESAVRGRLDRFFGSENELNWIYKNDIAQVWKNYLEKKPELYLP</sequence>
<keyword evidence="3" id="KW-0274">FAD</keyword>
<dbReference type="Gene3D" id="3.50.50.60">
    <property type="entry name" value="FAD/NAD(P)-binding domain"/>
    <property type="match status" value="1"/>
</dbReference>
<protein>
    <recommendedName>
        <fullName evidence="6">FAD-binding domain-containing protein</fullName>
    </recommendedName>
</protein>
<proteinExistence type="inferred from homology"/>
<evidence type="ECO:0000259" key="6">
    <source>
        <dbReference type="Pfam" id="PF01494"/>
    </source>
</evidence>
<feature type="domain" description="FAD-binding" evidence="6">
    <location>
        <begin position="7"/>
        <end position="361"/>
    </location>
</feature>
<dbReference type="PANTHER" id="PTHR13789">
    <property type="entry name" value="MONOOXYGENASE"/>
    <property type="match status" value="1"/>
</dbReference>
<evidence type="ECO:0000256" key="4">
    <source>
        <dbReference type="ARBA" id="ARBA00023002"/>
    </source>
</evidence>
<dbReference type="PRINTS" id="PR00420">
    <property type="entry name" value="RNGMNOXGNASE"/>
</dbReference>
<dbReference type="eggNOG" id="KOG2614">
    <property type="taxonomic scope" value="Eukaryota"/>
</dbReference>
<evidence type="ECO:0000313" key="8">
    <source>
        <dbReference type="Proteomes" id="UP000019478"/>
    </source>
</evidence>
<dbReference type="Proteomes" id="UP000019478">
    <property type="component" value="Unassembled WGS sequence"/>
</dbReference>
<dbReference type="InterPro" id="IPR036188">
    <property type="entry name" value="FAD/NAD-bd_sf"/>
</dbReference>
<dbReference type="Pfam" id="PF01494">
    <property type="entry name" value="FAD_binding_3"/>
    <property type="match status" value="1"/>
</dbReference>
<name>W9YI97_9EURO</name>
<gene>
    <name evidence="7" type="ORF">A1O3_01174</name>
</gene>
<keyword evidence="2" id="KW-0285">Flavoprotein</keyword>
<dbReference type="HOGENOM" id="CLU_009665_6_4_1"/>